<dbReference type="Proteomes" id="UP001211907">
    <property type="component" value="Unassembled WGS sequence"/>
</dbReference>
<dbReference type="InterPro" id="IPR018957">
    <property type="entry name" value="Znf_C3HC4_RING-type"/>
</dbReference>
<dbReference type="SUPFAM" id="SSF57850">
    <property type="entry name" value="RING/U-box"/>
    <property type="match status" value="1"/>
</dbReference>
<evidence type="ECO:0000256" key="5">
    <source>
        <dbReference type="SAM" id="Coils"/>
    </source>
</evidence>
<evidence type="ECO:0000256" key="1">
    <source>
        <dbReference type="ARBA" id="ARBA00022723"/>
    </source>
</evidence>
<gene>
    <name evidence="8" type="ORF">HK100_008012</name>
</gene>
<comment type="caution">
    <text evidence="8">The sequence shown here is derived from an EMBL/GenBank/DDBJ whole genome shotgun (WGS) entry which is preliminary data.</text>
</comment>
<sequence>QQGQGQGRRQHVQPPPVQPPTEARDGVAADEFVLRIDRCVTPAAFIPECVVCIVCTDIVDPNRATVFGECSHVFCDACLAAWSSKLAAASTASTAVRPAAAFVKRCPTCNANRAVASPLKSGNAAVFRIANNLQLTCRNRDLGCSWTGAIADDDAHFKACNPAILPCPKPACARLAAAIANDRSKVQALEHQVTELTASIRKLKAAKNSSESLLKEANRRIAGLEYENGTIQLQLIAETNLVQTLKKHIYEVTTFDSGTMQVD</sequence>
<evidence type="ECO:0000256" key="4">
    <source>
        <dbReference type="PROSITE-ProRule" id="PRU00175"/>
    </source>
</evidence>
<reference evidence="8" key="1">
    <citation type="submission" date="2020-05" db="EMBL/GenBank/DDBJ databases">
        <title>Phylogenomic resolution of chytrid fungi.</title>
        <authorList>
            <person name="Stajich J.E."/>
            <person name="Amses K."/>
            <person name="Simmons R."/>
            <person name="Seto K."/>
            <person name="Myers J."/>
            <person name="Bonds A."/>
            <person name="Quandt C.A."/>
            <person name="Barry K."/>
            <person name="Liu P."/>
            <person name="Grigoriev I."/>
            <person name="Longcore J.E."/>
            <person name="James T.Y."/>
        </authorList>
    </citation>
    <scope>NUCLEOTIDE SEQUENCE</scope>
    <source>
        <strain evidence="8">JEL0513</strain>
    </source>
</reference>
<evidence type="ECO:0000313" key="8">
    <source>
        <dbReference type="EMBL" id="KAJ3088532.1"/>
    </source>
</evidence>
<feature type="non-terminal residue" evidence="8">
    <location>
        <position position="263"/>
    </location>
</feature>
<evidence type="ECO:0000313" key="9">
    <source>
        <dbReference type="Proteomes" id="UP001211907"/>
    </source>
</evidence>
<keyword evidence="3" id="KW-0862">Zinc</keyword>
<keyword evidence="2 4" id="KW-0863">Zinc-finger</keyword>
<feature type="coiled-coil region" evidence="5">
    <location>
        <begin position="186"/>
        <end position="227"/>
    </location>
</feature>
<protein>
    <recommendedName>
        <fullName evidence="7">RING-type domain-containing protein</fullName>
    </recommendedName>
</protein>
<dbReference type="Pfam" id="PF00097">
    <property type="entry name" value="zf-C3HC4"/>
    <property type="match status" value="1"/>
</dbReference>
<dbReference type="PROSITE" id="PS50089">
    <property type="entry name" value="ZF_RING_2"/>
    <property type="match status" value="1"/>
</dbReference>
<proteinExistence type="predicted"/>
<name>A0AAD5SNM5_9FUNG</name>
<dbReference type="InterPro" id="IPR017907">
    <property type="entry name" value="Znf_RING_CS"/>
</dbReference>
<dbReference type="GO" id="GO:0008270">
    <property type="term" value="F:zinc ion binding"/>
    <property type="evidence" value="ECO:0007669"/>
    <property type="project" value="UniProtKB-KW"/>
</dbReference>
<dbReference type="PROSITE" id="PS00518">
    <property type="entry name" value="ZF_RING_1"/>
    <property type="match status" value="1"/>
</dbReference>
<evidence type="ECO:0000256" key="6">
    <source>
        <dbReference type="SAM" id="MobiDB-lite"/>
    </source>
</evidence>
<accession>A0AAD5SNM5</accession>
<evidence type="ECO:0000256" key="2">
    <source>
        <dbReference type="ARBA" id="ARBA00022771"/>
    </source>
</evidence>
<organism evidence="8 9">
    <name type="scientific">Physocladia obscura</name>
    <dbReference type="NCBI Taxonomy" id="109957"/>
    <lineage>
        <taxon>Eukaryota</taxon>
        <taxon>Fungi</taxon>
        <taxon>Fungi incertae sedis</taxon>
        <taxon>Chytridiomycota</taxon>
        <taxon>Chytridiomycota incertae sedis</taxon>
        <taxon>Chytridiomycetes</taxon>
        <taxon>Chytridiales</taxon>
        <taxon>Chytriomycetaceae</taxon>
        <taxon>Physocladia</taxon>
    </lineage>
</organism>
<evidence type="ECO:0000259" key="7">
    <source>
        <dbReference type="PROSITE" id="PS50089"/>
    </source>
</evidence>
<dbReference type="EMBL" id="JADGJH010003837">
    <property type="protein sequence ID" value="KAJ3088532.1"/>
    <property type="molecule type" value="Genomic_DNA"/>
</dbReference>
<dbReference type="SUPFAM" id="SSF49599">
    <property type="entry name" value="TRAF domain-like"/>
    <property type="match status" value="1"/>
</dbReference>
<dbReference type="Gene3D" id="3.30.40.10">
    <property type="entry name" value="Zinc/RING finger domain, C3HC4 (zinc finger)"/>
    <property type="match status" value="2"/>
</dbReference>
<keyword evidence="1" id="KW-0479">Metal-binding</keyword>
<feature type="domain" description="RING-type" evidence="7">
    <location>
        <begin position="52"/>
        <end position="110"/>
    </location>
</feature>
<keyword evidence="9" id="KW-1185">Reference proteome</keyword>
<dbReference type="InterPro" id="IPR013083">
    <property type="entry name" value="Znf_RING/FYVE/PHD"/>
</dbReference>
<keyword evidence="5" id="KW-0175">Coiled coil</keyword>
<evidence type="ECO:0000256" key="3">
    <source>
        <dbReference type="ARBA" id="ARBA00022833"/>
    </source>
</evidence>
<feature type="region of interest" description="Disordered" evidence="6">
    <location>
        <begin position="1"/>
        <end position="24"/>
    </location>
</feature>
<dbReference type="SMART" id="SM00184">
    <property type="entry name" value="RING"/>
    <property type="match status" value="1"/>
</dbReference>
<dbReference type="AlphaFoldDB" id="A0AAD5SNM5"/>
<dbReference type="InterPro" id="IPR001841">
    <property type="entry name" value="Znf_RING"/>
</dbReference>